<gene>
    <name evidence="4" type="ORF">FCALED_LOCUS7339</name>
</gene>
<dbReference type="InterPro" id="IPR000008">
    <property type="entry name" value="C2_dom"/>
</dbReference>
<feature type="coiled-coil region" evidence="1">
    <location>
        <begin position="711"/>
        <end position="738"/>
    </location>
</feature>
<feature type="compositionally biased region" description="Low complexity" evidence="2">
    <location>
        <begin position="592"/>
        <end position="606"/>
    </location>
</feature>
<name>A0A9N9G421_9GLOM</name>
<feature type="compositionally biased region" description="Basic and acidic residues" evidence="2">
    <location>
        <begin position="566"/>
        <end position="586"/>
    </location>
</feature>
<evidence type="ECO:0000256" key="2">
    <source>
        <dbReference type="SAM" id="MobiDB-lite"/>
    </source>
</evidence>
<dbReference type="EMBL" id="CAJVPQ010001924">
    <property type="protein sequence ID" value="CAG8575913.1"/>
    <property type="molecule type" value="Genomic_DNA"/>
</dbReference>
<reference evidence="4" key="1">
    <citation type="submission" date="2021-06" db="EMBL/GenBank/DDBJ databases">
        <authorList>
            <person name="Kallberg Y."/>
            <person name="Tangrot J."/>
            <person name="Rosling A."/>
        </authorList>
    </citation>
    <scope>NUCLEOTIDE SEQUENCE</scope>
    <source>
        <strain evidence="4">UK204</strain>
    </source>
</reference>
<dbReference type="GO" id="GO:0005815">
    <property type="term" value="C:microtubule organizing center"/>
    <property type="evidence" value="ECO:0007669"/>
    <property type="project" value="TreeGrafter"/>
</dbReference>
<dbReference type="PANTHER" id="PTHR21574">
    <property type="entry name" value="CENTROSOMAL PROTEIN OF 120 KDA"/>
    <property type="match status" value="1"/>
</dbReference>
<evidence type="ECO:0000313" key="5">
    <source>
        <dbReference type="Proteomes" id="UP000789570"/>
    </source>
</evidence>
<keyword evidence="1" id="KW-0175">Coiled coil</keyword>
<dbReference type="Gene3D" id="2.60.40.150">
    <property type="entry name" value="C2 domain"/>
    <property type="match status" value="1"/>
</dbReference>
<dbReference type="PANTHER" id="PTHR21574:SF0">
    <property type="entry name" value="CENTROSOMAL PROTEIN OF 120 KDA"/>
    <property type="match status" value="1"/>
</dbReference>
<dbReference type="Proteomes" id="UP000789570">
    <property type="component" value="Unassembled WGS sequence"/>
</dbReference>
<sequence length="808" mass="92800">MSKFNNPLCTIVVTVIEGRYFPQNPNGKLYIECRFTDEILSTISPDSNSILSTDSVEQVSFPIWDTELAWEVDQKTLHLLRTKWAHLKLQGFSVDNTKGNGYNRGELIGYSMLDLRMASDRSGKEKWISLNNTKVKGKVLPEIKISFCILPNLSSSVTSPNCNNSYTPSPLGKSFSVGEFEEMEENGGTTSEVVDLYKIGMNGTEIFLFSITINFGANLQLLLQDTISFLTQQQFPELDLSTLNHGYYFQYTVFESVITSNKFYDLSHPNINPETFTFRIQSSLEELKSFLIKESNVVINLYHDNQMIGFAEIPLTGLFDYKTGEPRSLDRVCPMYNSKRELPVSADVQTARIGVYLTISRDNSNENNDTTSPDAVERTKSFPIENVQEKEQPPPIREQNNEHKYRVLIDLESIQLNRNIKNIYIRYNYPALGITNNKSTQIVSNVEVGKDILLMNSTNSIEVMMTPQRLNKYFEAVPLLMEIWQSVDQKQSQIGVATLRLEEVFLSQPVIDDETRAEVKTFTTLAPIKSIGVSANSRETGHISVSIRLDDFGDSTKSQSVTELSELTKEFQPAKEEPAKEKDDVTTKSLANDDGNGNNSSSNNNNEHISTFQSDLFRKAAEHMKYTQEVLAVKKKKNGPGQSFSKFKVQQLKSIDFKLQQYIIYFKTRDESLLRSEKDFERRWLELDRQFDQRTKELENRNSSVINEDFVKNLQEEVNDLKIQLDTTRREKDHYESQWLRSLQVLAGTHEKESEEALFLKGFRETDQCWWQVKRMAEEEMELIDYEKFTLDILKGEIERLKSLSQSC</sequence>
<protein>
    <submittedName>
        <fullName evidence="4">14709_t:CDS:1</fullName>
    </submittedName>
</protein>
<dbReference type="Pfam" id="PF12416">
    <property type="entry name" value="DUF3668"/>
    <property type="match status" value="1"/>
</dbReference>
<feature type="region of interest" description="Disordered" evidence="2">
    <location>
        <begin position="563"/>
        <end position="608"/>
    </location>
</feature>
<proteinExistence type="predicted"/>
<keyword evidence="5" id="KW-1185">Reference proteome</keyword>
<organism evidence="4 5">
    <name type="scientific">Funneliformis caledonium</name>
    <dbReference type="NCBI Taxonomy" id="1117310"/>
    <lineage>
        <taxon>Eukaryota</taxon>
        <taxon>Fungi</taxon>
        <taxon>Fungi incertae sedis</taxon>
        <taxon>Mucoromycota</taxon>
        <taxon>Glomeromycotina</taxon>
        <taxon>Glomeromycetes</taxon>
        <taxon>Glomerales</taxon>
        <taxon>Glomeraceae</taxon>
        <taxon>Funneliformis</taxon>
    </lineage>
</organism>
<comment type="caution">
    <text evidence="4">The sequence shown here is derived from an EMBL/GenBank/DDBJ whole genome shotgun (WGS) entry which is preliminary data.</text>
</comment>
<dbReference type="PROSITE" id="PS50004">
    <property type="entry name" value="C2"/>
    <property type="match status" value="1"/>
</dbReference>
<accession>A0A9N9G421</accession>
<dbReference type="OrthoDB" id="332250at2759"/>
<dbReference type="InterPro" id="IPR035892">
    <property type="entry name" value="C2_domain_sf"/>
</dbReference>
<dbReference type="InterPro" id="IPR022136">
    <property type="entry name" value="DUF3668"/>
</dbReference>
<feature type="domain" description="C2" evidence="3">
    <location>
        <begin position="1"/>
        <end position="128"/>
    </location>
</feature>
<evidence type="ECO:0000259" key="3">
    <source>
        <dbReference type="PROSITE" id="PS50004"/>
    </source>
</evidence>
<dbReference type="AlphaFoldDB" id="A0A9N9G421"/>
<evidence type="ECO:0000256" key="1">
    <source>
        <dbReference type="SAM" id="Coils"/>
    </source>
</evidence>
<dbReference type="GO" id="GO:0010564">
    <property type="term" value="P:regulation of cell cycle process"/>
    <property type="evidence" value="ECO:0007669"/>
    <property type="project" value="TreeGrafter"/>
</dbReference>
<evidence type="ECO:0000313" key="4">
    <source>
        <dbReference type="EMBL" id="CAG8575913.1"/>
    </source>
</evidence>
<dbReference type="InterPro" id="IPR039893">
    <property type="entry name" value="CEP120-like"/>
</dbReference>